<dbReference type="AlphaFoldDB" id="A0ABD2QA60"/>
<organism evidence="2 3">
    <name type="scientific">Cichlidogyrus casuarinus</name>
    <dbReference type="NCBI Taxonomy" id="1844966"/>
    <lineage>
        <taxon>Eukaryota</taxon>
        <taxon>Metazoa</taxon>
        <taxon>Spiralia</taxon>
        <taxon>Lophotrochozoa</taxon>
        <taxon>Platyhelminthes</taxon>
        <taxon>Monogenea</taxon>
        <taxon>Monopisthocotylea</taxon>
        <taxon>Dactylogyridea</taxon>
        <taxon>Ancyrocephalidae</taxon>
        <taxon>Cichlidogyrus</taxon>
    </lineage>
</organism>
<dbReference type="Proteomes" id="UP001626550">
    <property type="component" value="Unassembled WGS sequence"/>
</dbReference>
<keyword evidence="3" id="KW-1185">Reference proteome</keyword>
<protein>
    <submittedName>
        <fullName evidence="2">Uncharacterized protein</fullName>
    </submittedName>
</protein>
<name>A0ABD2QA60_9PLAT</name>
<sequence length="305" mass="34151">MRIKSRRIEDSGLTNMPKPDKSGSSRYRVYLCFTEEEILIVKNTVRHPEYLIEHSYISLQEAATSGRKFTKENLQELLPQTALICPIIDYRHETDLQTRSGELGPSLPMPKIVDSFEKCSDSESSISNCLPPKKFIEDSNVSVGTLASNLSKQCNLGDQMCLPNRRMTLSSCEDKAQQNLYTNLRTMVSKSVPTAKVCKSFHQPSFLIPEPASSTINNGSEISSEFFKDVIPHITSPSLELITSSNCSPARNDDEENTATTLIPIVASADKTESSYVDVNEISRKYISRFITINILLFLWGPPDK</sequence>
<feature type="compositionally biased region" description="Basic and acidic residues" evidence="1">
    <location>
        <begin position="1"/>
        <end position="10"/>
    </location>
</feature>
<reference evidence="2 3" key="1">
    <citation type="submission" date="2024-11" db="EMBL/GenBank/DDBJ databases">
        <title>Adaptive evolution of stress response genes in parasites aligns with host niche diversity.</title>
        <authorList>
            <person name="Hahn C."/>
            <person name="Resl P."/>
        </authorList>
    </citation>
    <scope>NUCLEOTIDE SEQUENCE [LARGE SCALE GENOMIC DNA]</scope>
    <source>
        <strain evidence="2">EGGRZ-B1_66</strain>
        <tissue evidence="2">Body</tissue>
    </source>
</reference>
<accession>A0ABD2QA60</accession>
<proteinExistence type="predicted"/>
<evidence type="ECO:0000313" key="2">
    <source>
        <dbReference type="EMBL" id="KAL3316368.1"/>
    </source>
</evidence>
<comment type="caution">
    <text evidence="2">The sequence shown here is derived from an EMBL/GenBank/DDBJ whole genome shotgun (WGS) entry which is preliminary data.</text>
</comment>
<dbReference type="EMBL" id="JBJKFK010000551">
    <property type="protein sequence ID" value="KAL3316368.1"/>
    <property type="molecule type" value="Genomic_DNA"/>
</dbReference>
<evidence type="ECO:0000256" key="1">
    <source>
        <dbReference type="SAM" id="MobiDB-lite"/>
    </source>
</evidence>
<gene>
    <name evidence="2" type="ORF">Ciccas_004989</name>
</gene>
<evidence type="ECO:0000313" key="3">
    <source>
        <dbReference type="Proteomes" id="UP001626550"/>
    </source>
</evidence>
<feature type="region of interest" description="Disordered" evidence="1">
    <location>
        <begin position="1"/>
        <end position="22"/>
    </location>
</feature>